<evidence type="ECO:0000256" key="1">
    <source>
        <dbReference type="ARBA" id="ARBA00008898"/>
    </source>
</evidence>
<dbReference type="Pfam" id="PF01613">
    <property type="entry name" value="Flavin_Reduct"/>
    <property type="match status" value="1"/>
</dbReference>
<keyword evidence="2" id="KW-0560">Oxidoreductase</keyword>
<organism evidence="4 5">
    <name type="scientific">Streptomyces olivaceiscleroticus</name>
    <dbReference type="NCBI Taxonomy" id="68245"/>
    <lineage>
        <taxon>Bacteria</taxon>
        <taxon>Bacillati</taxon>
        <taxon>Actinomycetota</taxon>
        <taxon>Actinomycetes</taxon>
        <taxon>Kitasatosporales</taxon>
        <taxon>Streptomycetaceae</taxon>
        <taxon>Streptomyces</taxon>
    </lineage>
</organism>
<feature type="domain" description="Flavin reductase like" evidence="3">
    <location>
        <begin position="22"/>
        <end position="165"/>
    </location>
</feature>
<dbReference type="SUPFAM" id="SSF50475">
    <property type="entry name" value="FMN-binding split barrel"/>
    <property type="match status" value="1"/>
</dbReference>
<dbReference type="InterPro" id="IPR012349">
    <property type="entry name" value="Split_barrel_FMN-bd"/>
</dbReference>
<sequence length="175" mass="18619">MSAALQIELAQPVDTSGLRRVFGAFPSGVVSVCTLVDGEPVGMVFSSFTSVSLDPPLVSVCAAHSSETWPTLRRATRLGVSVLGVSHADAARKLSSRQGDRFADLEIESSEDGALFLSGAPAWLDCTVETELHGGDHDVVLLRVERMATSSDTEPLVFHGSRFHRLDALVSPTRG</sequence>
<comment type="caution">
    <text evidence="4">The sequence shown here is derived from an EMBL/GenBank/DDBJ whole genome shotgun (WGS) entry which is preliminary data.</text>
</comment>
<dbReference type="Proteomes" id="UP001500909">
    <property type="component" value="Unassembled WGS sequence"/>
</dbReference>
<dbReference type="EMBL" id="BAAABY010000023">
    <property type="protein sequence ID" value="GAA0466702.1"/>
    <property type="molecule type" value="Genomic_DNA"/>
</dbReference>
<evidence type="ECO:0000313" key="5">
    <source>
        <dbReference type="Proteomes" id="UP001500909"/>
    </source>
</evidence>
<proteinExistence type="inferred from homology"/>
<dbReference type="PANTHER" id="PTHR30466:SF11">
    <property type="entry name" value="FLAVIN-DEPENDENT MONOOXYGENASE, REDUCTASE SUBUNIT HSAB"/>
    <property type="match status" value="1"/>
</dbReference>
<dbReference type="PANTHER" id="PTHR30466">
    <property type="entry name" value="FLAVIN REDUCTASE"/>
    <property type="match status" value="1"/>
</dbReference>
<gene>
    <name evidence="4" type="ORF">GCM10010361_33580</name>
</gene>
<dbReference type="RefSeq" id="WP_346095723.1">
    <property type="nucleotide sequence ID" value="NZ_BAAABY010000023.1"/>
</dbReference>
<evidence type="ECO:0000259" key="3">
    <source>
        <dbReference type="SMART" id="SM00903"/>
    </source>
</evidence>
<reference evidence="4 5" key="1">
    <citation type="journal article" date="2019" name="Int. J. Syst. Evol. Microbiol.">
        <title>The Global Catalogue of Microorganisms (GCM) 10K type strain sequencing project: providing services to taxonomists for standard genome sequencing and annotation.</title>
        <authorList>
            <consortium name="The Broad Institute Genomics Platform"/>
            <consortium name="The Broad Institute Genome Sequencing Center for Infectious Disease"/>
            <person name="Wu L."/>
            <person name="Ma J."/>
        </authorList>
    </citation>
    <scope>NUCLEOTIDE SEQUENCE [LARGE SCALE GENOMIC DNA]</scope>
    <source>
        <strain evidence="4 5">JCM 4805</strain>
    </source>
</reference>
<accession>A0ABN1A3L1</accession>
<dbReference type="SMART" id="SM00903">
    <property type="entry name" value="Flavin_Reduct"/>
    <property type="match status" value="1"/>
</dbReference>
<dbReference type="InterPro" id="IPR050268">
    <property type="entry name" value="NADH-dep_flavin_reductase"/>
</dbReference>
<keyword evidence="5" id="KW-1185">Reference proteome</keyword>
<comment type="similarity">
    <text evidence="1">Belongs to the non-flavoprotein flavin reductase family.</text>
</comment>
<dbReference type="InterPro" id="IPR002563">
    <property type="entry name" value="Flavin_Rdtase-like_dom"/>
</dbReference>
<name>A0ABN1A3L1_9ACTN</name>
<dbReference type="Gene3D" id="2.30.110.10">
    <property type="entry name" value="Electron Transport, Fmn-binding Protein, Chain A"/>
    <property type="match status" value="1"/>
</dbReference>
<evidence type="ECO:0000313" key="4">
    <source>
        <dbReference type="EMBL" id="GAA0466702.1"/>
    </source>
</evidence>
<protein>
    <submittedName>
        <fullName evidence="4">Flavin reductase family protein</fullName>
    </submittedName>
</protein>
<evidence type="ECO:0000256" key="2">
    <source>
        <dbReference type="ARBA" id="ARBA00023002"/>
    </source>
</evidence>